<dbReference type="InterPro" id="IPR030395">
    <property type="entry name" value="GP_PDE_dom"/>
</dbReference>
<dbReference type="Gene3D" id="3.20.20.190">
    <property type="entry name" value="Phosphatidylinositol (PI) phosphodiesterase"/>
    <property type="match status" value="1"/>
</dbReference>
<dbReference type="PANTHER" id="PTHR46211">
    <property type="entry name" value="GLYCEROPHOSPHORYL DIESTER PHOSPHODIESTERASE"/>
    <property type="match status" value="1"/>
</dbReference>
<dbReference type="PANTHER" id="PTHR46211:SF1">
    <property type="entry name" value="GLYCEROPHOSPHODIESTER PHOSPHODIESTERASE, CYTOPLASMIC"/>
    <property type="match status" value="1"/>
</dbReference>
<dbReference type="CDD" id="cd08556">
    <property type="entry name" value="GDPD"/>
    <property type="match status" value="1"/>
</dbReference>
<dbReference type="GO" id="GO:0006629">
    <property type="term" value="P:lipid metabolic process"/>
    <property type="evidence" value="ECO:0007669"/>
    <property type="project" value="InterPro"/>
</dbReference>
<dbReference type="EC" id="3.1.4.46" evidence="2"/>
<organism evidence="2 3">
    <name type="scientific">Streptomyces candidus</name>
    <dbReference type="NCBI Taxonomy" id="67283"/>
    <lineage>
        <taxon>Bacteria</taxon>
        <taxon>Bacillati</taxon>
        <taxon>Actinomycetota</taxon>
        <taxon>Actinomycetes</taxon>
        <taxon>Kitasatosporales</taxon>
        <taxon>Streptomycetaceae</taxon>
        <taxon>Streptomyces</taxon>
    </lineage>
</organism>
<protein>
    <submittedName>
        <fullName evidence="2">Glycerophosphoryl diester phosphodiesterase</fullName>
        <ecNumber evidence="2">3.1.4.46</ecNumber>
    </submittedName>
</protein>
<dbReference type="EMBL" id="JACHEM010000005">
    <property type="protein sequence ID" value="MBB6436121.1"/>
    <property type="molecule type" value="Genomic_DNA"/>
</dbReference>
<sequence>MKRYWGVCPRVQAIGHRGAPRAVPENTLASLQAAVRQGADVVETDVQFTRDGTPVLMHDDTVDRTTDGTGRVDRLTDVQLSRLTVTGGSRIPTLKEALKPLQAGPARLLLEIKGPQTAIAVHRAVQQVADAGMTRRTVLQSFDEQVVKDAHTSPHRTDVALLRSALDPDPAATAKKFSLAAYSVNFQGLSARPREVARLHKAGVEVYVWTVDKERDWKAAASWQVDGIITNVADRFAGWRTSQCATAPPPVAR</sequence>
<keyword evidence="3" id="KW-1185">Reference proteome</keyword>
<evidence type="ECO:0000313" key="3">
    <source>
        <dbReference type="Proteomes" id="UP000540423"/>
    </source>
</evidence>
<gene>
    <name evidence="2" type="ORF">HNQ79_002584</name>
</gene>
<dbReference type="GO" id="GO:0008889">
    <property type="term" value="F:glycerophosphodiester phosphodiesterase activity"/>
    <property type="evidence" value="ECO:0007669"/>
    <property type="project" value="UniProtKB-EC"/>
</dbReference>
<name>A0A7X0HEM7_9ACTN</name>
<dbReference type="PROSITE" id="PS51704">
    <property type="entry name" value="GP_PDE"/>
    <property type="match status" value="1"/>
</dbReference>
<dbReference type="InterPro" id="IPR017946">
    <property type="entry name" value="PLC-like_Pdiesterase_TIM-brl"/>
</dbReference>
<reference evidence="2 3" key="1">
    <citation type="submission" date="2020-08" db="EMBL/GenBank/DDBJ databases">
        <title>Genomic Encyclopedia of Type Strains, Phase IV (KMG-IV): sequencing the most valuable type-strain genomes for metagenomic binning, comparative biology and taxonomic classification.</title>
        <authorList>
            <person name="Goeker M."/>
        </authorList>
    </citation>
    <scope>NUCLEOTIDE SEQUENCE [LARGE SCALE GENOMIC DNA]</scope>
    <source>
        <strain evidence="2 3">DSM 40141</strain>
    </source>
</reference>
<evidence type="ECO:0000313" key="2">
    <source>
        <dbReference type="EMBL" id="MBB6436121.1"/>
    </source>
</evidence>
<dbReference type="Pfam" id="PF03009">
    <property type="entry name" value="GDPD"/>
    <property type="match status" value="1"/>
</dbReference>
<dbReference type="SUPFAM" id="SSF51695">
    <property type="entry name" value="PLC-like phosphodiesterases"/>
    <property type="match status" value="1"/>
</dbReference>
<keyword evidence="2" id="KW-0378">Hydrolase</keyword>
<comment type="caution">
    <text evidence="2">The sequence shown here is derived from an EMBL/GenBank/DDBJ whole genome shotgun (WGS) entry which is preliminary data.</text>
</comment>
<dbReference type="AlphaFoldDB" id="A0A7X0HEM7"/>
<accession>A0A7X0HEM7</accession>
<dbReference type="Proteomes" id="UP000540423">
    <property type="component" value="Unassembled WGS sequence"/>
</dbReference>
<evidence type="ECO:0000259" key="1">
    <source>
        <dbReference type="PROSITE" id="PS51704"/>
    </source>
</evidence>
<proteinExistence type="predicted"/>
<dbReference type="RefSeq" id="WP_185030075.1">
    <property type="nucleotide sequence ID" value="NZ_BNBN01000005.1"/>
</dbReference>
<feature type="domain" description="GP-PDE" evidence="1">
    <location>
        <begin position="11"/>
        <end position="240"/>
    </location>
</feature>